<dbReference type="GO" id="GO:0008311">
    <property type="term" value="F:double-stranded DNA 3'-5' DNA exonuclease activity"/>
    <property type="evidence" value="ECO:0007669"/>
    <property type="project" value="TreeGrafter"/>
</dbReference>
<dbReference type="InterPro" id="IPR036691">
    <property type="entry name" value="Endo/exonu/phosph_ase_sf"/>
</dbReference>
<evidence type="ECO:0000259" key="6">
    <source>
        <dbReference type="Pfam" id="PF00078"/>
    </source>
</evidence>
<comment type="cofactor">
    <cofactor evidence="1">
        <name>Mg(2+)</name>
        <dbReference type="ChEBI" id="CHEBI:18420"/>
    </cofactor>
</comment>
<evidence type="ECO:0000256" key="2">
    <source>
        <dbReference type="ARBA" id="ARBA00007092"/>
    </source>
</evidence>
<dbReference type="GO" id="GO:0003906">
    <property type="term" value="F:DNA-(apurinic or apyrimidinic site) endonuclease activity"/>
    <property type="evidence" value="ECO:0007669"/>
    <property type="project" value="TreeGrafter"/>
</dbReference>
<keyword evidence="4" id="KW-0378">Hydrolase</keyword>
<feature type="domain" description="Endonuclease/exonuclease/phosphatase" evidence="7">
    <location>
        <begin position="28"/>
        <end position="261"/>
    </location>
</feature>
<dbReference type="Pfam" id="PF03372">
    <property type="entry name" value="Exo_endo_phos"/>
    <property type="match status" value="1"/>
</dbReference>
<evidence type="ECO:0000256" key="5">
    <source>
        <dbReference type="ARBA" id="ARBA00022842"/>
    </source>
</evidence>
<dbReference type="VEuPathDB" id="FungiDB:RhiirFUN_026271"/>
<dbReference type="VEuPathDB" id="FungiDB:RhiirA1_458752"/>
<dbReference type="PANTHER" id="PTHR22748:SF6">
    <property type="entry name" value="DNA-(APURINIC OR APYRIMIDINIC SITE) ENDONUCLEASE"/>
    <property type="match status" value="1"/>
</dbReference>
<evidence type="ECO:0000256" key="1">
    <source>
        <dbReference type="ARBA" id="ARBA00001946"/>
    </source>
</evidence>
<comment type="caution">
    <text evidence="8">The sequence shown here is derived from an EMBL/GenBank/DDBJ whole genome shotgun (WGS) entry which is preliminary data.</text>
</comment>
<evidence type="ECO:0000256" key="3">
    <source>
        <dbReference type="ARBA" id="ARBA00022723"/>
    </source>
</evidence>
<evidence type="ECO:0000313" key="8">
    <source>
        <dbReference type="EMBL" id="PKK58406.1"/>
    </source>
</evidence>
<gene>
    <name evidence="8" type="ORF">RhiirC2_796352</name>
</gene>
<dbReference type="Proteomes" id="UP000233469">
    <property type="component" value="Unassembled WGS sequence"/>
</dbReference>
<organism evidence="8 9">
    <name type="scientific">Rhizophagus irregularis</name>
    <dbReference type="NCBI Taxonomy" id="588596"/>
    <lineage>
        <taxon>Eukaryota</taxon>
        <taxon>Fungi</taxon>
        <taxon>Fungi incertae sedis</taxon>
        <taxon>Mucoromycota</taxon>
        <taxon>Glomeromycotina</taxon>
        <taxon>Glomeromycetes</taxon>
        <taxon>Glomerales</taxon>
        <taxon>Glomeraceae</taxon>
        <taxon>Rhizophagus</taxon>
    </lineage>
</organism>
<dbReference type="VEuPathDB" id="FungiDB:FUN_024250"/>
<dbReference type="GO" id="GO:0046872">
    <property type="term" value="F:metal ion binding"/>
    <property type="evidence" value="ECO:0007669"/>
    <property type="project" value="UniProtKB-KW"/>
</dbReference>
<evidence type="ECO:0000256" key="4">
    <source>
        <dbReference type="ARBA" id="ARBA00022801"/>
    </source>
</evidence>
<evidence type="ECO:0000259" key="7">
    <source>
        <dbReference type="Pfam" id="PF03372"/>
    </source>
</evidence>
<protein>
    <submittedName>
        <fullName evidence="8">DNase I-like protein</fullName>
    </submittedName>
</protein>
<dbReference type="InterPro" id="IPR004808">
    <property type="entry name" value="AP_endonuc_1"/>
</dbReference>
<reference evidence="8 9" key="1">
    <citation type="submission" date="2016-04" db="EMBL/GenBank/DDBJ databases">
        <title>Genome analyses suggest a sexual origin of heterokaryosis in a supposedly ancient asexual fungus.</title>
        <authorList>
            <person name="Ropars J."/>
            <person name="Sedzielewska K."/>
            <person name="Noel J."/>
            <person name="Charron P."/>
            <person name="Farinelli L."/>
            <person name="Marton T."/>
            <person name="Kruger M."/>
            <person name="Pelin A."/>
            <person name="Brachmann A."/>
            <person name="Corradi N."/>
        </authorList>
    </citation>
    <scope>NUCLEOTIDE SEQUENCE [LARGE SCALE GENOMIC DNA]</scope>
    <source>
        <strain evidence="8 9">C2</strain>
    </source>
</reference>
<keyword evidence="5" id="KW-0460">Magnesium</keyword>
<dbReference type="SUPFAM" id="SSF56219">
    <property type="entry name" value="DNase I-like"/>
    <property type="match status" value="1"/>
</dbReference>
<dbReference type="AlphaFoldDB" id="A0A2N1M9V7"/>
<dbReference type="PANTHER" id="PTHR22748">
    <property type="entry name" value="AP ENDONUCLEASE"/>
    <property type="match status" value="1"/>
</dbReference>
<dbReference type="Gene3D" id="3.60.10.10">
    <property type="entry name" value="Endonuclease/exonuclease/phosphatase"/>
    <property type="match status" value="1"/>
</dbReference>
<dbReference type="InterPro" id="IPR000477">
    <property type="entry name" value="RT_dom"/>
</dbReference>
<keyword evidence="3" id="KW-0479">Metal-binding</keyword>
<dbReference type="GO" id="GO:0006284">
    <property type="term" value="P:base-excision repair"/>
    <property type="evidence" value="ECO:0007669"/>
    <property type="project" value="TreeGrafter"/>
</dbReference>
<proteinExistence type="inferred from homology"/>
<dbReference type="Pfam" id="PF00078">
    <property type="entry name" value="RVT_1"/>
    <property type="match status" value="1"/>
</dbReference>
<dbReference type="GO" id="GO:0008081">
    <property type="term" value="F:phosphoric diester hydrolase activity"/>
    <property type="evidence" value="ECO:0007669"/>
    <property type="project" value="TreeGrafter"/>
</dbReference>
<comment type="similarity">
    <text evidence="2">Belongs to the DNA repair enzymes AP/ExoA family.</text>
</comment>
<feature type="domain" description="Reverse transcriptase" evidence="6">
    <location>
        <begin position="501"/>
        <end position="635"/>
    </location>
</feature>
<reference evidence="8 9" key="2">
    <citation type="submission" date="2017-10" db="EMBL/GenBank/DDBJ databases">
        <title>Extensive intraspecific genome diversity in a model arbuscular mycorrhizal fungus.</title>
        <authorList>
            <person name="Chen E.C.H."/>
            <person name="Morin E."/>
            <person name="Baudet D."/>
            <person name="Noel J."/>
            <person name="Ndikumana S."/>
            <person name="Charron P."/>
            <person name="St-Onge C."/>
            <person name="Giorgi J."/>
            <person name="Grigoriev I.V."/>
            <person name="Roux C."/>
            <person name="Martin F.M."/>
            <person name="Corradi N."/>
        </authorList>
    </citation>
    <scope>NUCLEOTIDE SEQUENCE [LARGE SCALE GENOMIC DNA]</scope>
    <source>
        <strain evidence="8 9">C2</strain>
    </source>
</reference>
<name>A0A2N1M9V7_9GLOM</name>
<dbReference type="InterPro" id="IPR005135">
    <property type="entry name" value="Endo/exonuclease/phosphatase"/>
</dbReference>
<dbReference type="GO" id="GO:0005634">
    <property type="term" value="C:nucleus"/>
    <property type="evidence" value="ECO:0007669"/>
    <property type="project" value="TreeGrafter"/>
</dbReference>
<evidence type="ECO:0000313" key="9">
    <source>
        <dbReference type="Proteomes" id="UP000233469"/>
    </source>
</evidence>
<dbReference type="EMBL" id="LLXL01003620">
    <property type="protein sequence ID" value="PKK58406.1"/>
    <property type="molecule type" value="Genomic_DNA"/>
</dbReference>
<sequence>MDNNKFDSHNFSPPVYKVNPTDLLNCAHWNVRGLNNPAKLHSILNYYLSSRFSMLALTETKLSFSSARYILKSESTTYDFTTFWSCHPTSPASAGVGLILDNTLAKYIQKVLPWNGRVLSINLFCNGLKWRIIVAYPPPYSANNKDELFEVQKYLIDLLESSRIENFEVFLLGDLNCSIDNRFSFSAKDLRLLQYLHTNHFVNCYALDPITELPLPTHFYKSNGIDLSSRIDYIWLSPSLPFTLLSADTVDKDSPVQISDHSPISVLLDGTFSLISFMWAVDSINVKLHGNPTVVGSNWTNISSHLIHINSDLSSPSDDLVLPSLFPEDVDTRSELRRMLKRFKRYIYSLLSISLQQLRSASISKALDDKQIAFTDNLKKFISSSLNRHRKCIILDKVLKQSPSGAILLTDPEDIKREVVYYFQNIVGPSRSPYQSLDDFPERWKSRYSPLPLDASIYNDILAPITESEWLSTIANAPLNKACGPSDIPYEYFKHITTGEGEIISPLLWVIYLDPLLTELTQSASDPYIMSHHSLTGLSPPQSIDESYSISQLTYMDDSTLIASSKSGLESLLSITEEFYSLNNISANHAKYELLSNVESGQTVIFHLTPSLLNKVPSLTLTTHPKRASFRFLGV</sequence>
<accession>A0A2N1M9V7</accession>